<dbReference type="InterPro" id="IPR002716">
    <property type="entry name" value="PIN_dom"/>
</dbReference>
<reference evidence="2" key="1">
    <citation type="submission" date="2019-02" db="EMBL/GenBank/DDBJ databases">
        <authorList>
            <person name="Gruber-Vodicka R. H."/>
            <person name="Seah K. B. B."/>
        </authorList>
    </citation>
    <scope>NUCLEOTIDE SEQUENCE</scope>
    <source>
        <strain evidence="2">BECK_S312</strain>
        <strain evidence="3">BECK_S426</strain>
    </source>
</reference>
<dbReference type="EMBL" id="CAADFP010000186">
    <property type="protein sequence ID" value="VFK32934.1"/>
    <property type="molecule type" value="Genomic_DNA"/>
</dbReference>
<protein>
    <submittedName>
        <fullName evidence="2">Predicted nucleic acid-binding protein, contains PIN domain</fullName>
    </submittedName>
</protein>
<organism evidence="2">
    <name type="scientific">Candidatus Kentrum sp. LPFa</name>
    <dbReference type="NCBI Taxonomy" id="2126335"/>
    <lineage>
        <taxon>Bacteria</taxon>
        <taxon>Pseudomonadati</taxon>
        <taxon>Pseudomonadota</taxon>
        <taxon>Gammaproteobacteria</taxon>
        <taxon>Candidatus Kentrum</taxon>
    </lineage>
</organism>
<dbReference type="AlphaFoldDB" id="A0A450WQW9"/>
<dbReference type="Pfam" id="PF01850">
    <property type="entry name" value="PIN"/>
    <property type="match status" value="1"/>
</dbReference>
<accession>A0A450WQW9</accession>
<proteinExistence type="predicted"/>
<dbReference type="EMBL" id="CAADFM010000222">
    <property type="protein sequence ID" value="VFK19374.1"/>
    <property type="molecule type" value="Genomic_DNA"/>
</dbReference>
<sequence>MKVYADTSVFGGVFDEEFTEDSRKFFEELKAGKFDLVVSVLVAEEIASAPRQVRAYFGELSPSAEIAEIGPEVLDLRDAYLAAGIVTRKSMDDAAHVALATISGCAIIVSWNFDISQLRVQLFSCQSEKILPKDSAIGKSAVLRSKVAHEASCISKRYRNTMPSIS</sequence>
<gene>
    <name evidence="2" type="ORF">BECKLPF1236A_GA0070988_102225</name>
    <name evidence="3" type="ORF">BECKLPF1236C_GA0070990_101865</name>
</gene>
<evidence type="ECO:0000313" key="2">
    <source>
        <dbReference type="EMBL" id="VFK19374.1"/>
    </source>
</evidence>
<evidence type="ECO:0000313" key="3">
    <source>
        <dbReference type="EMBL" id="VFK32934.1"/>
    </source>
</evidence>
<dbReference type="SUPFAM" id="SSF88723">
    <property type="entry name" value="PIN domain-like"/>
    <property type="match status" value="1"/>
</dbReference>
<evidence type="ECO:0000259" key="1">
    <source>
        <dbReference type="Pfam" id="PF01850"/>
    </source>
</evidence>
<feature type="domain" description="PIN" evidence="1">
    <location>
        <begin position="3"/>
        <end position="117"/>
    </location>
</feature>
<dbReference type="InterPro" id="IPR029060">
    <property type="entry name" value="PIN-like_dom_sf"/>
</dbReference>
<name>A0A450WQW9_9GAMM</name>